<feature type="transmembrane region" description="Helical" evidence="1">
    <location>
        <begin position="123"/>
        <end position="142"/>
    </location>
</feature>
<keyword evidence="1" id="KW-1133">Transmembrane helix</keyword>
<feature type="transmembrane region" description="Helical" evidence="1">
    <location>
        <begin position="85"/>
        <end position="103"/>
    </location>
</feature>
<protein>
    <submittedName>
        <fullName evidence="3">VanZ like family protein</fullName>
    </submittedName>
</protein>
<dbReference type="EMBL" id="CP006905">
    <property type="protein sequence ID" value="AIY84477.1"/>
    <property type="molecule type" value="Genomic_DNA"/>
</dbReference>
<dbReference type="Proteomes" id="UP000030635">
    <property type="component" value="Chromosome"/>
</dbReference>
<feature type="transmembrane region" description="Helical" evidence="1">
    <location>
        <begin position="183"/>
        <end position="200"/>
    </location>
</feature>
<dbReference type="Pfam" id="PF04892">
    <property type="entry name" value="VanZ"/>
    <property type="match status" value="1"/>
</dbReference>
<sequence>MISNRQSKNIKSKNSFKNQLYIIVGIIFSVIINYKLIYPIWLQKLKYENNIIIKISFISLVAFTIYIVLNVLIDKEKIFKYIDGFIIVYILFLIAITFFKAKLHYHSYTINPIDSFIEIRRDRLGGIINIFGNILMYVPIGIYIKEKLSLKNNIAILGFVIYITSVEVIQMLTKTGTFDTNDIIMNTLGFIIGLSIYNKYKKI</sequence>
<accession>A0A0A7FXZ1</accession>
<name>A0A0A7FXZ1_9CLOT</name>
<dbReference type="HOGENOM" id="CLU_077618_5_0_9"/>
<feature type="transmembrane region" description="Helical" evidence="1">
    <location>
        <begin position="154"/>
        <end position="171"/>
    </location>
</feature>
<keyword evidence="1" id="KW-0472">Membrane</keyword>
<dbReference type="KEGG" id="cbv:U729_516"/>
<dbReference type="OrthoDB" id="4822551at2"/>
<proteinExistence type="predicted"/>
<reference evidence="3 4" key="1">
    <citation type="journal article" date="2015" name="Infect. Genet. Evol.">
        <title>Genomic sequences of six botulinum neurotoxin-producing strains representing three clostridial species illustrate the mobility and diversity of botulinum neurotoxin genes.</title>
        <authorList>
            <person name="Smith T.J."/>
            <person name="Hill K.K."/>
            <person name="Xie G."/>
            <person name="Foley B.T."/>
            <person name="Williamson C.H."/>
            <person name="Foster J.T."/>
            <person name="Johnson S.L."/>
            <person name="Chertkov O."/>
            <person name="Teshima H."/>
            <person name="Gibbons H.S."/>
            <person name="Johnsky L.A."/>
            <person name="Karavis M.A."/>
            <person name="Smith L.A."/>
        </authorList>
    </citation>
    <scope>NUCLEOTIDE SEQUENCE [LARGE SCALE GENOMIC DNA]</scope>
    <source>
        <strain evidence="3">Sullivan</strain>
    </source>
</reference>
<keyword evidence="4" id="KW-1185">Reference proteome</keyword>
<dbReference type="eggNOG" id="COG4767">
    <property type="taxonomic scope" value="Bacteria"/>
</dbReference>
<dbReference type="RefSeq" id="WP_052139384.1">
    <property type="nucleotide sequence ID" value="NZ_CP006905.1"/>
</dbReference>
<dbReference type="STRING" id="1561.NPD11_2473"/>
<keyword evidence="1" id="KW-0812">Transmembrane</keyword>
<evidence type="ECO:0000256" key="1">
    <source>
        <dbReference type="SAM" id="Phobius"/>
    </source>
</evidence>
<feature type="transmembrane region" description="Helical" evidence="1">
    <location>
        <begin position="53"/>
        <end position="73"/>
    </location>
</feature>
<gene>
    <name evidence="3" type="ORF">U729_516</name>
</gene>
<feature type="transmembrane region" description="Helical" evidence="1">
    <location>
        <begin position="20"/>
        <end position="41"/>
    </location>
</feature>
<feature type="domain" description="VanZ-like" evidence="2">
    <location>
        <begin position="87"/>
        <end position="197"/>
    </location>
</feature>
<evidence type="ECO:0000313" key="4">
    <source>
        <dbReference type="Proteomes" id="UP000030635"/>
    </source>
</evidence>
<dbReference type="InterPro" id="IPR006976">
    <property type="entry name" value="VanZ-like"/>
</dbReference>
<evidence type="ECO:0000259" key="2">
    <source>
        <dbReference type="Pfam" id="PF04892"/>
    </source>
</evidence>
<dbReference type="AlphaFoldDB" id="A0A0A7FXZ1"/>
<evidence type="ECO:0000313" key="3">
    <source>
        <dbReference type="EMBL" id="AIY84477.1"/>
    </source>
</evidence>
<organism evidence="3 4">
    <name type="scientific">Clostridium baratii str. Sullivan</name>
    <dbReference type="NCBI Taxonomy" id="1415775"/>
    <lineage>
        <taxon>Bacteria</taxon>
        <taxon>Bacillati</taxon>
        <taxon>Bacillota</taxon>
        <taxon>Clostridia</taxon>
        <taxon>Eubacteriales</taxon>
        <taxon>Clostridiaceae</taxon>
        <taxon>Clostridium</taxon>
    </lineage>
</organism>